<feature type="transmembrane region" description="Helical" evidence="8">
    <location>
        <begin position="300"/>
        <end position="323"/>
    </location>
</feature>
<accession>A0A402A657</accession>
<keyword evidence="4" id="KW-1003">Cell membrane</keyword>
<dbReference type="GO" id="GO:0005886">
    <property type="term" value="C:plasma membrane"/>
    <property type="evidence" value="ECO:0007669"/>
    <property type="project" value="UniProtKB-SubCell"/>
</dbReference>
<keyword evidence="6 8" id="KW-1133">Transmembrane helix</keyword>
<proteinExistence type="inferred from homology"/>
<keyword evidence="3" id="KW-0813">Transport</keyword>
<dbReference type="PANTHER" id="PTHR30294">
    <property type="entry name" value="MEMBRANE COMPONENT OF ABC TRANSPORTER YHHJ-RELATED"/>
    <property type="match status" value="1"/>
</dbReference>
<dbReference type="AlphaFoldDB" id="A0A402A657"/>
<feature type="transmembrane region" description="Helical" evidence="8">
    <location>
        <begin position="21"/>
        <end position="43"/>
    </location>
</feature>
<evidence type="ECO:0000259" key="9">
    <source>
        <dbReference type="PROSITE" id="PS51012"/>
    </source>
</evidence>
<name>A0A402A657_9CHLR</name>
<dbReference type="PROSITE" id="PS51012">
    <property type="entry name" value="ABC_TM2"/>
    <property type="match status" value="1"/>
</dbReference>
<dbReference type="InterPro" id="IPR047817">
    <property type="entry name" value="ABC2_TM_bact-type"/>
</dbReference>
<evidence type="ECO:0000256" key="1">
    <source>
        <dbReference type="ARBA" id="ARBA00004651"/>
    </source>
</evidence>
<evidence type="ECO:0000256" key="6">
    <source>
        <dbReference type="ARBA" id="ARBA00022989"/>
    </source>
</evidence>
<keyword evidence="11" id="KW-1185">Reference proteome</keyword>
<keyword evidence="7 8" id="KW-0472">Membrane</keyword>
<evidence type="ECO:0000256" key="5">
    <source>
        <dbReference type="ARBA" id="ARBA00022692"/>
    </source>
</evidence>
<evidence type="ECO:0000313" key="11">
    <source>
        <dbReference type="Proteomes" id="UP000287352"/>
    </source>
</evidence>
<feature type="domain" description="ABC transmembrane type-2" evidence="9">
    <location>
        <begin position="191"/>
        <end position="414"/>
    </location>
</feature>
<evidence type="ECO:0000256" key="7">
    <source>
        <dbReference type="ARBA" id="ARBA00023136"/>
    </source>
</evidence>
<evidence type="ECO:0000256" key="3">
    <source>
        <dbReference type="ARBA" id="ARBA00022448"/>
    </source>
</evidence>
<feature type="transmembrane region" description="Helical" evidence="8">
    <location>
        <begin position="335"/>
        <end position="353"/>
    </location>
</feature>
<evidence type="ECO:0000256" key="4">
    <source>
        <dbReference type="ARBA" id="ARBA00022475"/>
    </source>
</evidence>
<comment type="subcellular location">
    <subcellularLocation>
        <location evidence="1">Cell membrane</location>
        <topology evidence="1">Multi-pass membrane protein</topology>
    </subcellularLocation>
</comment>
<dbReference type="PANTHER" id="PTHR30294:SF38">
    <property type="entry name" value="TRANSPORT PERMEASE PROTEIN"/>
    <property type="match status" value="1"/>
</dbReference>
<feature type="transmembrane region" description="Helical" evidence="8">
    <location>
        <begin position="226"/>
        <end position="246"/>
    </location>
</feature>
<dbReference type="EMBL" id="BIFR01000002">
    <property type="protein sequence ID" value="GCE14495.1"/>
    <property type="molecule type" value="Genomic_DNA"/>
</dbReference>
<organism evidence="10 11">
    <name type="scientific">Tengunoibacter tsumagoiensis</name>
    <dbReference type="NCBI Taxonomy" id="2014871"/>
    <lineage>
        <taxon>Bacteria</taxon>
        <taxon>Bacillati</taxon>
        <taxon>Chloroflexota</taxon>
        <taxon>Ktedonobacteria</taxon>
        <taxon>Ktedonobacterales</taxon>
        <taxon>Dictyobacteraceae</taxon>
        <taxon>Tengunoibacter</taxon>
    </lineage>
</organism>
<sequence>MKALWYIAKKDLLQIIKDRNGLIFMLVVPLILISVVGFALSSFSSDSGSHIQIQVALNNQETAQDAFIGKSIANALKIDTKQLTITVHTYQTADQVTDRVSAANDAANVGIVIPSDASQTLIKDIQQNTTPKNLVQFYALPNTTDLRVTVVQNIVNKVVQSQLAGSAGVSQVYQVCQQAGNHCAQNTIDTAAISSAIAAANTEADQTVETLAAGHATKVGPFDQTLPGYAVFFALFGLNAVAATILQEKEEGTFRRLLIAPIQKYALLGGKMLAQFIMTMAQLSIIFIVGYFIFKVNIHDWLSVILLLIGTSFAATGLGMLLVSLVRTRSQVSSLVSLVVLITSAIGGAWWPLYLEPTWLQQLAKVGITAWAMEGLNGSMLLGKSFIEILPDVLGLLVYGLICFAIALRLFRFQQKTAVVK</sequence>
<evidence type="ECO:0000256" key="2">
    <source>
        <dbReference type="ARBA" id="ARBA00007783"/>
    </source>
</evidence>
<dbReference type="InterPro" id="IPR051449">
    <property type="entry name" value="ABC-2_transporter_component"/>
</dbReference>
<dbReference type="Proteomes" id="UP000287352">
    <property type="component" value="Unassembled WGS sequence"/>
</dbReference>
<evidence type="ECO:0000256" key="8">
    <source>
        <dbReference type="SAM" id="Phobius"/>
    </source>
</evidence>
<reference evidence="11" key="1">
    <citation type="submission" date="2018-12" db="EMBL/GenBank/DDBJ databases">
        <title>Tengunoibacter tsumagoiensis gen. nov., sp. nov., Dictyobacter kobayashii sp. nov., D. alpinus sp. nov., and D. joshuensis sp. nov. and description of Dictyobacteraceae fam. nov. within the order Ktedonobacterales isolated from Tengu-no-mugimeshi.</title>
        <authorList>
            <person name="Wang C.M."/>
            <person name="Zheng Y."/>
            <person name="Sakai Y."/>
            <person name="Toyoda A."/>
            <person name="Minakuchi Y."/>
            <person name="Abe K."/>
            <person name="Yokota A."/>
            <person name="Yabe S."/>
        </authorList>
    </citation>
    <scope>NUCLEOTIDE SEQUENCE [LARGE SCALE GENOMIC DNA]</scope>
    <source>
        <strain evidence="11">Uno3</strain>
    </source>
</reference>
<feature type="transmembrane region" description="Helical" evidence="8">
    <location>
        <begin position="389"/>
        <end position="411"/>
    </location>
</feature>
<evidence type="ECO:0000313" key="10">
    <source>
        <dbReference type="EMBL" id="GCE14495.1"/>
    </source>
</evidence>
<dbReference type="Pfam" id="PF12698">
    <property type="entry name" value="ABC2_membrane_3"/>
    <property type="match status" value="1"/>
</dbReference>
<gene>
    <name evidence="10" type="ORF">KTT_43540</name>
</gene>
<comment type="caution">
    <text evidence="10">The sequence shown here is derived from an EMBL/GenBank/DDBJ whole genome shotgun (WGS) entry which is preliminary data.</text>
</comment>
<dbReference type="InterPro" id="IPR013525">
    <property type="entry name" value="ABC2_TM"/>
</dbReference>
<dbReference type="OrthoDB" id="3078158at2"/>
<feature type="transmembrane region" description="Helical" evidence="8">
    <location>
        <begin position="273"/>
        <end position="294"/>
    </location>
</feature>
<comment type="similarity">
    <text evidence="2">Belongs to the ABC-2 integral membrane protein family.</text>
</comment>
<keyword evidence="5 8" id="KW-0812">Transmembrane</keyword>
<protein>
    <recommendedName>
        <fullName evidence="9">ABC transmembrane type-2 domain-containing protein</fullName>
    </recommendedName>
</protein>
<dbReference type="GO" id="GO:0140359">
    <property type="term" value="F:ABC-type transporter activity"/>
    <property type="evidence" value="ECO:0007669"/>
    <property type="project" value="InterPro"/>
</dbReference>